<keyword evidence="8" id="KW-0479">Metal-binding</keyword>
<comment type="similarity">
    <text evidence="4">Belongs to the peptidase M20A family.</text>
</comment>
<dbReference type="AlphaFoldDB" id="A0A4R6C3H4"/>
<comment type="pathway">
    <text evidence="3">Amino-acid biosynthesis; L-lysine biosynthesis via DAP pathway; LL-2,6-diaminopimelate from (S)-tetrahydrodipicolinate (succinylase route): step 3/3.</text>
</comment>
<evidence type="ECO:0000256" key="6">
    <source>
        <dbReference type="ARBA" id="ARBA00016853"/>
    </source>
</evidence>
<dbReference type="NCBIfam" id="NF006365">
    <property type="entry name" value="PRK08588.1"/>
    <property type="match status" value="1"/>
</dbReference>
<dbReference type="Gene3D" id="3.40.630.10">
    <property type="entry name" value="Zn peptidases"/>
    <property type="match status" value="1"/>
</dbReference>
<dbReference type="GO" id="GO:0009089">
    <property type="term" value="P:lysine biosynthetic process via diaminopimelate"/>
    <property type="evidence" value="ECO:0007669"/>
    <property type="project" value="UniProtKB-UniPathway"/>
</dbReference>
<dbReference type="Pfam" id="PF07687">
    <property type="entry name" value="M20_dimer"/>
    <property type="match status" value="1"/>
</dbReference>
<reference evidence="16 17" key="1">
    <citation type="submission" date="2019-01" db="EMBL/GenBank/DDBJ databases">
        <title>Draft genome sequences of the type strains of six Macrococcus species.</title>
        <authorList>
            <person name="Mazhar S."/>
            <person name="Altermann E."/>
            <person name="Hill C."/>
            <person name="Mcauliffe O."/>
        </authorList>
    </citation>
    <scope>NUCLEOTIDE SEQUENCE [LARGE SCALE GENOMIC DNA]</scope>
    <source>
        <strain evidence="16 17">ATCC 51825</strain>
    </source>
</reference>
<evidence type="ECO:0000313" key="17">
    <source>
        <dbReference type="Proteomes" id="UP000294843"/>
    </source>
</evidence>
<organism evidence="16 17">
    <name type="scientific">Macrococcus bovicus</name>
    <dbReference type="NCBI Taxonomy" id="69968"/>
    <lineage>
        <taxon>Bacteria</taxon>
        <taxon>Bacillati</taxon>
        <taxon>Bacillota</taxon>
        <taxon>Bacilli</taxon>
        <taxon>Bacillales</taxon>
        <taxon>Staphylococcaceae</taxon>
        <taxon>Macrococcus</taxon>
    </lineage>
</organism>
<dbReference type="SUPFAM" id="SSF55031">
    <property type="entry name" value="Bacterial exopeptidase dimerisation domain"/>
    <property type="match status" value="1"/>
</dbReference>
<keyword evidence="11" id="KW-0220">Diaminopimelate biosynthesis</keyword>
<evidence type="ECO:0000256" key="13">
    <source>
        <dbReference type="ARBA" id="ARBA00023285"/>
    </source>
</evidence>
<dbReference type="OrthoDB" id="9792335at2"/>
<keyword evidence="12" id="KW-0457">Lysine biosynthesis</keyword>
<keyword evidence="17" id="KW-1185">Reference proteome</keyword>
<dbReference type="SUPFAM" id="SSF53187">
    <property type="entry name" value="Zn-dependent exopeptidases"/>
    <property type="match status" value="1"/>
</dbReference>
<dbReference type="InterPro" id="IPR002933">
    <property type="entry name" value="Peptidase_M20"/>
</dbReference>
<dbReference type="PANTHER" id="PTHR43808:SF8">
    <property type="entry name" value="PEPTIDASE M20 DIMERISATION DOMAIN-CONTAINING PROTEIN"/>
    <property type="match status" value="1"/>
</dbReference>
<dbReference type="PANTHER" id="PTHR43808">
    <property type="entry name" value="ACETYLORNITHINE DEACETYLASE"/>
    <property type="match status" value="1"/>
</dbReference>
<name>A0A4R6C3H4_9STAP</name>
<dbReference type="GO" id="GO:0046872">
    <property type="term" value="F:metal ion binding"/>
    <property type="evidence" value="ECO:0007669"/>
    <property type="project" value="UniProtKB-KW"/>
</dbReference>
<comment type="cofactor">
    <cofactor evidence="1">
        <name>Co(2+)</name>
        <dbReference type="ChEBI" id="CHEBI:48828"/>
    </cofactor>
</comment>
<evidence type="ECO:0000256" key="2">
    <source>
        <dbReference type="ARBA" id="ARBA00001947"/>
    </source>
</evidence>
<dbReference type="InterPro" id="IPR011650">
    <property type="entry name" value="Peptidase_M20_dimer"/>
</dbReference>
<comment type="cofactor">
    <cofactor evidence="2">
        <name>Zn(2+)</name>
        <dbReference type="ChEBI" id="CHEBI:29105"/>
    </cofactor>
</comment>
<dbReference type="NCBIfam" id="TIGR01910">
    <property type="entry name" value="DapE-ArgE"/>
    <property type="match status" value="1"/>
</dbReference>
<dbReference type="InterPro" id="IPR001261">
    <property type="entry name" value="ArgE/DapE_CS"/>
</dbReference>
<dbReference type="PROSITE" id="PS00758">
    <property type="entry name" value="ARGE_DAPE_CPG2_1"/>
    <property type="match status" value="1"/>
</dbReference>
<evidence type="ECO:0000256" key="3">
    <source>
        <dbReference type="ARBA" id="ARBA00005130"/>
    </source>
</evidence>
<dbReference type="CDD" id="cd08659">
    <property type="entry name" value="M20_ArgE_DapE-like"/>
    <property type="match status" value="1"/>
</dbReference>
<dbReference type="Proteomes" id="UP000294843">
    <property type="component" value="Unassembled WGS sequence"/>
</dbReference>
<dbReference type="RefSeq" id="WP_133450951.1">
    <property type="nucleotide sequence ID" value="NZ_SCWF01000001.1"/>
</dbReference>
<evidence type="ECO:0000256" key="9">
    <source>
        <dbReference type="ARBA" id="ARBA00022801"/>
    </source>
</evidence>
<comment type="catalytic activity">
    <reaction evidence="14">
        <text>N-succinyl-(2S,6S)-2,6-diaminopimelate + H2O = (2S,6S)-2,6-diaminopimelate + succinate</text>
        <dbReference type="Rhea" id="RHEA:22608"/>
        <dbReference type="ChEBI" id="CHEBI:15377"/>
        <dbReference type="ChEBI" id="CHEBI:30031"/>
        <dbReference type="ChEBI" id="CHEBI:57609"/>
        <dbReference type="ChEBI" id="CHEBI:58087"/>
        <dbReference type="EC" id="3.5.1.18"/>
    </reaction>
</comment>
<evidence type="ECO:0000256" key="10">
    <source>
        <dbReference type="ARBA" id="ARBA00022833"/>
    </source>
</evidence>
<evidence type="ECO:0000256" key="8">
    <source>
        <dbReference type="ARBA" id="ARBA00022723"/>
    </source>
</evidence>
<dbReference type="EC" id="3.5.1.18" evidence="5"/>
<dbReference type="InterPro" id="IPR036264">
    <property type="entry name" value="Bact_exopeptidase_dim_dom"/>
</dbReference>
<evidence type="ECO:0000256" key="11">
    <source>
        <dbReference type="ARBA" id="ARBA00022915"/>
    </source>
</evidence>
<dbReference type="GO" id="GO:0009014">
    <property type="term" value="F:succinyl-diaminopimelate desuccinylase activity"/>
    <property type="evidence" value="ECO:0007669"/>
    <property type="project" value="UniProtKB-EC"/>
</dbReference>
<dbReference type="UniPathway" id="UPA00034">
    <property type="reaction ID" value="UER00021"/>
</dbReference>
<evidence type="ECO:0000313" key="16">
    <source>
        <dbReference type="EMBL" id="TDM15751.1"/>
    </source>
</evidence>
<dbReference type="Pfam" id="PF01546">
    <property type="entry name" value="Peptidase_M20"/>
    <property type="match status" value="1"/>
</dbReference>
<evidence type="ECO:0000256" key="1">
    <source>
        <dbReference type="ARBA" id="ARBA00001941"/>
    </source>
</evidence>
<protein>
    <recommendedName>
        <fullName evidence="6">Probable succinyl-diaminopimelate desuccinylase</fullName>
        <ecNumber evidence="5">3.5.1.18</ecNumber>
    </recommendedName>
</protein>
<keyword evidence="9" id="KW-0378">Hydrolase</keyword>
<gene>
    <name evidence="16" type="ORF">ERX55_02260</name>
</gene>
<evidence type="ECO:0000256" key="12">
    <source>
        <dbReference type="ARBA" id="ARBA00023154"/>
    </source>
</evidence>
<dbReference type="GO" id="GO:0019877">
    <property type="term" value="P:diaminopimelate biosynthetic process"/>
    <property type="evidence" value="ECO:0007669"/>
    <property type="project" value="UniProtKB-KW"/>
</dbReference>
<keyword evidence="7" id="KW-0028">Amino-acid biosynthesis</keyword>
<evidence type="ECO:0000256" key="4">
    <source>
        <dbReference type="ARBA" id="ARBA00006247"/>
    </source>
</evidence>
<evidence type="ECO:0000259" key="15">
    <source>
        <dbReference type="Pfam" id="PF07687"/>
    </source>
</evidence>
<dbReference type="EMBL" id="SCWF01000001">
    <property type="protein sequence ID" value="TDM15751.1"/>
    <property type="molecule type" value="Genomic_DNA"/>
</dbReference>
<evidence type="ECO:0000256" key="14">
    <source>
        <dbReference type="ARBA" id="ARBA00051301"/>
    </source>
</evidence>
<accession>A0A4R6C3H4</accession>
<feature type="domain" description="Peptidase M20 dimerisation" evidence="15">
    <location>
        <begin position="173"/>
        <end position="303"/>
    </location>
</feature>
<dbReference type="InterPro" id="IPR010182">
    <property type="entry name" value="ArgE/DapE"/>
</dbReference>
<dbReference type="InterPro" id="IPR050072">
    <property type="entry name" value="Peptidase_M20A"/>
</dbReference>
<dbReference type="PROSITE" id="PS00759">
    <property type="entry name" value="ARGE_DAPE_CPG2_2"/>
    <property type="match status" value="1"/>
</dbReference>
<comment type="caution">
    <text evidence="16">The sequence shown here is derived from an EMBL/GenBank/DDBJ whole genome shotgun (WGS) entry which is preliminary data.</text>
</comment>
<evidence type="ECO:0000256" key="7">
    <source>
        <dbReference type="ARBA" id="ARBA00022605"/>
    </source>
</evidence>
<dbReference type="Gene3D" id="3.30.70.360">
    <property type="match status" value="1"/>
</dbReference>
<keyword evidence="13" id="KW-0170">Cobalt</keyword>
<proteinExistence type="inferred from homology"/>
<sequence length="409" mass="45253">MSIMTEEEKVQILSDVIAIRSVNDNERAVCEYLQKLLSQYDIASTIEDINASRANLIAEIGEGRPVLAFSGHMDVVSEGNSVNWKYDPFEMTEEEGKLYGRGTADMKSGLVALVIAMIELKKENLLKQGTIRLLATAGEEMEQKGSEQLYHNGYMDDVDALIIAEPSESMIAYAHKGSMNFQVTSKGKSSHSSAPFMGQNAIKPLIEFIREVEDRFNQAVSHKEFKELDFSPLSQAAKKKFNKEISSDALGAAILTNTIIQGGNQVNSIPEYAVADFNARTVPEFDNDELMKLFKDVIEDKKGAGNLNLKVTLNLPPVLTAKENSLVTLAKKYGEQHLDNAILVSPTMGVTDASNLMKGKDVDFPLVIFGPGNPGMAHQTDEYVEKETYIKFIEIYKEIATDYLGEETN</sequence>
<keyword evidence="10" id="KW-0862">Zinc</keyword>
<evidence type="ECO:0000256" key="5">
    <source>
        <dbReference type="ARBA" id="ARBA00011921"/>
    </source>
</evidence>